<reference evidence="2 3" key="1">
    <citation type="journal article" date="2023" name="Nat. Commun.">
        <title>Origin of minicircular mitochondrial genomes in red algae.</title>
        <authorList>
            <person name="Lee Y."/>
            <person name="Cho C.H."/>
            <person name="Lee Y.M."/>
            <person name="Park S.I."/>
            <person name="Yang J.H."/>
            <person name="West J.A."/>
            <person name="Bhattacharya D."/>
            <person name="Yoon H.S."/>
        </authorList>
    </citation>
    <scope>NUCLEOTIDE SEQUENCE [LARGE SCALE GENOMIC DNA]</scope>
    <source>
        <strain evidence="2 3">CCMP1338</strain>
        <tissue evidence="2">Whole cell</tissue>
    </source>
</reference>
<protein>
    <recommendedName>
        <fullName evidence="4">RING-type E3 ubiquitin transferase</fullName>
    </recommendedName>
</protein>
<comment type="caution">
    <text evidence="2">The sequence shown here is derived from an EMBL/GenBank/DDBJ whole genome shotgun (WGS) entry which is preliminary data.</text>
</comment>
<dbReference type="Proteomes" id="UP001157974">
    <property type="component" value="Unassembled WGS sequence"/>
</dbReference>
<evidence type="ECO:0008006" key="4">
    <source>
        <dbReference type="Google" id="ProtNLM"/>
    </source>
</evidence>
<accession>A0AAV8UPE3</accession>
<gene>
    <name evidence="2" type="ORF">NDN08_000938</name>
</gene>
<evidence type="ECO:0000313" key="2">
    <source>
        <dbReference type="EMBL" id="KAJ8904420.1"/>
    </source>
</evidence>
<proteinExistence type="predicted"/>
<evidence type="ECO:0000313" key="3">
    <source>
        <dbReference type="Proteomes" id="UP001157974"/>
    </source>
</evidence>
<feature type="transmembrane region" description="Helical" evidence="1">
    <location>
        <begin position="209"/>
        <end position="234"/>
    </location>
</feature>
<keyword evidence="1" id="KW-0472">Membrane</keyword>
<name>A0AAV8UPE3_9RHOD</name>
<evidence type="ECO:0000256" key="1">
    <source>
        <dbReference type="SAM" id="Phobius"/>
    </source>
</evidence>
<keyword evidence="1" id="KW-0812">Transmembrane</keyword>
<organism evidence="2 3">
    <name type="scientific">Rhodosorus marinus</name>
    <dbReference type="NCBI Taxonomy" id="101924"/>
    <lineage>
        <taxon>Eukaryota</taxon>
        <taxon>Rhodophyta</taxon>
        <taxon>Stylonematophyceae</taxon>
        <taxon>Stylonematales</taxon>
        <taxon>Stylonemataceae</taxon>
        <taxon>Rhodosorus</taxon>
    </lineage>
</organism>
<dbReference type="AlphaFoldDB" id="A0AAV8UPE3"/>
<keyword evidence="3" id="KW-1185">Reference proteome</keyword>
<sequence length="236" mass="26979">MNEDVTFVPGLELLRVRRKERVCAAIDWERYADSRFGIAQWSVGKPGEEREPRLDGSRRPEQWWVSVQLGQVTLRDAVRGAARIEGLLDEEAELAKKAKGPVKPLRVEKVSAAQLGKRRMDLVWAQENTNREVETQPDDGGGMFFGLLPSLPRVPVAAPPNTAVTGAELGRYHRELLFPDKKRKRMESVMGVLSTTEVEEALRERRRQFYLRLTVLAAVFVVLLALFLLLRWFFLR</sequence>
<dbReference type="EMBL" id="JAMWBK010000006">
    <property type="protein sequence ID" value="KAJ8904420.1"/>
    <property type="molecule type" value="Genomic_DNA"/>
</dbReference>
<keyword evidence="1" id="KW-1133">Transmembrane helix</keyword>